<dbReference type="PANTHER" id="PTHR45527:SF1">
    <property type="entry name" value="FATTY ACID SYNTHASE"/>
    <property type="match status" value="1"/>
</dbReference>
<dbReference type="InterPro" id="IPR020802">
    <property type="entry name" value="TesA-like"/>
</dbReference>
<keyword evidence="2" id="KW-0596">Phosphopantetheine</keyword>
<proteinExistence type="predicted"/>
<dbReference type="SUPFAM" id="SSF52777">
    <property type="entry name" value="CoA-dependent acyltransferases"/>
    <property type="match status" value="2"/>
</dbReference>
<organism evidence="5 6">
    <name type="scientific">Sphaerisporangium rubeum</name>
    <dbReference type="NCBI Taxonomy" id="321317"/>
    <lineage>
        <taxon>Bacteria</taxon>
        <taxon>Bacillati</taxon>
        <taxon>Actinomycetota</taxon>
        <taxon>Actinomycetes</taxon>
        <taxon>Streptosporangiales</taxon>
        <taxon>Streptosporangiaceae</taxon>
        <taxon>Sphaerisporangium</taxon>
    </lineage>
</organism>
<dbReference type="Gene3D" id="1.10.1200.10">
    <property type="entry name" value="ACP-like"/>
    <property type="match status" value="1"/>
</dbReference>
<dbReference type="Gene3D" id="3.30.300.30">
    <property type="match status" value="1"/>
</dbReference>
<dbReference type="Pfam" id="PF00550">
    <property type="entry name" value="PP-binding"/>
    <property type="match status" value="1"/>
</dbReference>
<dbReference type="InterPro" id="IPR023213">
    <property type="entry name" value="CAT-like_dom_sf"/>
</dbReference>
<dbReference type="SUPFAM" id="SSF53474">
    <property type="entry name" value="alpha/beta-Hydrolases"/>
    <property type="match status" value="1"/>
</dbReference>
<dbReference type="InterPro" id="IPR001242">
    <property type="entry name" value="Condensation_dom"/>
</dbReference>
<dbReference type="Gene3D" id="3.30.559.10">
    <property type="entry name" value="Chloramphenicol acetyltransferase-like domain"/>
    <property type="match status" value="1"/>
</dbReference>
<evidence type="ECO:0000256" key="2">
    <source>
        <dbReference type="ARBA" id="ARBA00022450"/>
    </source>
</evidence>
<dbReference type="InterPro" id="IPR045851">
    <property type="entry name" value="AMP-bd_C_sf"/>
</dbReference>
<dbReference type="EMBL" id="JACHIU010000001">
    <property type="protein sequence ID" value="MBB6474867.1"/>
    <property type="molecule type" value="Genomic_DNA"/>
</dbReference>
<dbReference type="InterPro" id="IPR029058">
    <property type="entry name" value="AB_hydrolase_fold"/>
</dbReference>
<dbReference type="Pfam" id="PF00975">
    <property type="entry name" value="Thioesterase"/>
    <property type="match status" value="1"/>
</dbReference>
<dbReference type="CDD" id="cd19531">
    <property type="entry name" value="LCL_NRPS-like"/>
    <property type="match status" value="1"/>
</dbReference>
<dbReference type="InterPro" id="IPR020845">
    <property type="entry name" value="AMP-binding_CS"/>
</dbReference>
<dbReference type="InterPro" id="IPR025110">
    <property type="entry name" value="AMP-bd_C"/>
</dbReference>
<dbReference type="Pfam" id="PF00501">
    <property type="entry name" value="AMP-binding"/>
    <property type="match status" value="1"/>
</dbReference>
<comment type="cofactor">
    <cofactor evidence="1">
        <name>pantetheine 4'-phosphate</name>
        <dbReference type="ChEBI" id="CHEBI:47942"/>
    </cofactor>
</comment>
<dbReference type="Gene3D" id="2.30.38.10">
    <property type="entry name" value="Luciferase, Domain 3"/>
    <property type="match status" value="1"/>
</dbReference>
<dbReference type="GO" id="GO:0005737">
    <property type="term" value="C:cytoplasm"/>
    <property type="evidence" value="ECO:0007669"/>
    <property type="project" value="TreeGrafter"/>
</dbReference>
<dbReference type="Gene3D" id="3.40.50.980">
    <property type="match status" value="2"/>
</dbReference>
<comment type="caution">
    <text evidence="5">The sequence shown here is derived from an EMBL/GenBank/DDBJ whole genome shotgun (WGS) entry which is preliminary data.</text>
</comment>
<dbReference type="SUPFAM" id="SSF56801">
    <property type="entry name" value="Acetyl-CoA synthetase-like"/>
    <property type="match status" value="1"/>
</dbReference>
<dbReference type="GO" id="GO:0044550">
    <property type="term" value="P:secondary metabolite biosynthetic process"/>
    <property type="evidence" value="ECO:0007669"/>
    <property type="project" value="TreeGrafter"/>
</dbReference>
<dbReference type="Gene3D" id="3.30.559.30">
    <property type="entry name" value="Nonribosomal peptide synthetase, condensation domain"/>
    <property type="match status" value="1"/>
</dbReference>
<dbReference type="PANTHER" id="PTHR45527">
    <property type="entry name" value="NONRIBOSOMAL PEPTIDE SYNTHETASE"/>
    <property type="match status" value="1"/>
</dbReference>
<dbReference type="InterPro" id="IPR036736">
    <property type="entry name" value="ACP-like_sf"/>
</dbReference>
<reference evidence="5 6" key="1">
    <citation type="submission" date="2020-08" db="EMBL/GenBank/DDBJ databases">
        <title>Sequencing the genomes of 1000 actinobacteria strains.</title>
        <authorList>
            <person name="Klenk H.-P."/>
        </authorList>
    </citation>
    <scope>NUCLEOTIDE SEQUENCE [LARGE SCALE GENOMIC DNA]</scope>
    <source>
        <strain evidence="5 6">DSM 44936</strain>
    </source>
</reference>
<dbReference type="InterPro" id="IPR001031">
    <property type="entry name" value="Thioesterase"/>
</dbReference>
<feature type="domain" description="Carrier" evidence="4">
    <location>
        <begin position="986"/>
        <end position="1063"/>
    </location>
</feature>
<dbReference type="Pfam" id="PF00668">
    <property type="entry name" value="Condensation"/>
    <property type="match status" value="1"/>
</dbReference>
<evidence type="ECO:0000313" key="6">
    <source>
        <dbReference type="Proteomes" id="UP000555564"/>
    </source>
</evidence>
<dbReference type="InterPro" id="IPR009081">
    <property type="entry name" value="PP-bd_ACP"/>
</dbReference>
<keyword evidence="3" id="KW-0597">Phosphoprotein</keyword>
<dbReference type="SUPFAM" id="SSF47336">
    <property type="entry name" value="ACP-like"/>
    <property type="match status" value="1"/>
</dbReference>
<dbReference type="InterPro" id="IPR020806">
    <property type="entry name" value="PKS_PP-bd"/>
</dbReference>
<dbReference type="GO" id="GO:0043041">
    <property type="term" value="P:amino acid activation for nonribosomal peptide biosynthetic process"/>
    <property type="evidence" value="ECO:0007669"/>
    <property type="project" value="TreeGrafter"/>
</dbReference>
<accession>A0A7X0IJJ0</accession>
<dbReference type="Pfam" id="PF13193">
    <property type="entry name" value="AMP-binding_C"/>
    <property type="match status" value="1"/>
</dbReference>
<dbReference type="SMART" id="SM00824">
    <property type="entry name" value="PKS_TE"/>
    <property type="match status" value="1"/>
</dbReference>
<name>A0A7X0IJJ0_9ACTN</name>
<dbReference type="NCBIfam" id="TIGR01733">
    <property type="entry name" value="AA-adenyl-dom"/>
    <property type="match status" value="1"/>
</dbReference>
<evidence type="ECO:0000259" key="4">
    <source>
        <dbReference type="PROSITE" id="PS50075"/>
    </source>
</evidence>
<evidence type="ECO:0000313" key="5">
    <source>
        <dbReference type="EMBL" id="MBB6474867.1"/>
    </source>
</evidence>
<dbReference type="SMART" id="SM00823">
    <property type="entry name" value="PKS_PP"/>
    <property type="match status" value="1"/>
</dbReference>
<dbReference type="InterPro" id="IPR000873">
    <property type="entry name" value="AMP-dep_synth/lig_dom"/>
</dbReference>
<dbReference type="GO" id="GO:0031177">
    <property type="term" value="F:phosphopantetheine binding"/>
    <property type="evidence" value="ECO:0007669"/>
    <property type="project" value="InterPro"/>
</dbReference>
<dbReference type="RefSeq" id="WP_184983754.1">
    <property type="nucleotide sequence ID" value="NZ_JACHIU010000001.1"/>
</dbReference>
<evidence type="ECO:0000256" key="3">
    <source>
        <dbReference type="ARBA" id="ARBA00022553"/>
    </source>
</evidence>
<dbReference type="FunFam" id="3.40.50.980:FF:000001">
    <property type="entry name" value="Non-ribosomal peptide synthetase"/>
    <property type="match status" value="1"/>
</dbReference>
<evidence type="ECO:0000256" key="1">
    <source>
        <dbReference type="ARBA" id="ARBA00001957"/>
    </source>
</evidence>
<protein>
    <submittedName>
        <fullName evidence="5">Amino acid adenylation domain-containing protein</fullName>
    </submittedName>
</protein>
<dbReference type="GO" id="GO:0008610">
    <property type="term" value="P:lipid biosynthetic process"/>
    <property type="evidence" value="ECO:0007669"/>
    <property type="project" value="UniProtKB-ARBA"/>
</dbReference>
<dbReference type="PROSITE" id="PS00455">
    <property type="entry name" value="AMP_BINDING"/>
    <property type="match status" value="1"/>
</dbReference>
<dbReference type="Gene3D" id="3.40.50.1820">
    <property type="entry name" value="alpha/beta hydrolase"/>
    <property type="match status" value="1"/>
</dbReference>
<dbReference type="Proteomes" id="UP000555564">
    <property type="component" value="Unassembled WGS sequence"/>
</dbReference>
<dbReference type="InterPro" id="IPR010071">
    <property type="entry name" value="AA_adenyl_dom"/>
</dbReference>
<dbReference type="GO" id="GO:0003824">
    <property type="term" value="F:catalytic activity"/>
    <property type="evidence" value="ECO:0007669"/>
    <property type="project" value="InterPro"/>
</dbReference>
<dbReference type="FunFam" id="2.30.38.10:FF:000001">
    <property type="entry name" value="Non-ribosomal peptide synthetase PvdI"/>
    <property type="match status" value="1"/>
</dbReference>
<dbReference type="PROSITE" id="PS50075">
    <property type="entry name" value="CARRIER"/>
    <property type="match status" value="1"/>
</dbReference>
<keyword evidence="6" id="KW-1185">Reference proteome</keyword>
<gene>
    <name evidence="5" type="ORF">BJ992_004298</name>
</gene>
<dbReference type="CDD" id="cd05930">
    <property type="entry name" value="A_NRPS"/>
    <property type="match status" value="1"/>
</dbReference>
<sequence>MTTEITPATMPATMPVTTPAGSVTAEASAVQRGMWLTSRLDPGGARFTVCSASRLAGPLDVQALQESLDALVARHDILRARFAVAGDRLDLLVDPAASVPIETADLTGLPVDQAREEARHRAEHAAAVPFDLENGPLLRVLLLRTLPGEHVLVLTLHHAVCDGWSVKLLLEEWSRGYALRLSGAPIPAEPPPPPYWDHAEPPRDRLAADLAYWRGRLRGAAPLPLPPPLPGPRPGQEAAIHGFPVPPDLLDEVDELAARTGATRYAVLLAAFTTLMGRLCGTDDVCVGTTMATRETIESYDVIGPMFTTVVLREDLSGIRDFTGAVAATRETLLQALEHRAAPFENVLDAVRAGTRSTARNPLFNVFFEVDHEAESPMAARGLASEVFGVDHPAAKTDLMLAMRPTAGGMRGVLTYRTAACDPVMAAAIGDGYVALLRDATSRPGVPLRDLAVMSPEEETRVTELLPDGGKAELPDVCAHDLIGRQAARTPDAVAVRQLSAEATSLTYAELDGRANALACRLRERGVGPESRVAVLMRRSPDLVVAFLAVWKAGGAYVPVDPSFPLERARFLVRDSGAAVVLCDQELSATALALGPPVLDVTADPGLEPAGPPPAAGPGDICYVIYTSGSTGVPKGVLVEHRGLVNFLLWCVRRYARDGDGGTPLFSSVAFDMVVPDLFTPLLLGQTVHVVPEDVTPDRLGAVLASAAPYSFVKLTPGHLQLLSRQLTVEQARGLAELLVVGADSFPASVLREWRELDPGTPLLNEYGPTEASVADCVHEIPGAGAGAGTLPIGRPIPNTTIRVLDRHGHPVPTGVPGELYIGGDCVVRGYAGRPATTAAAFRPDPHGPPGARMYRTGDLGRWLPDGELEFLGRADHQVKVRGHRVEPGEIEAVLCRDPSVRQALVTVRPTPAGHDALVAYVVPADGHTVDTLRADGLREHCARVLPAYLVPGCVVAIPALPLNENGKVDRAALPEPSFGTNAESEPVTGPELDVAKVWAGVLGLEAGRVGRHDNFFELGGNSLLVLSVCDRLRRGLGLTVSFEDFLRTPTVAGVAASAAPDGGPRQAGGALTCLSPAGDGTPMVFVHPLGGTVFCYRHLITELYGTAPLYGLTLSSLLGGAAAEEDSLEALTGRYAEEIARTVTGPVAITGWSAGGLIAYETARRLRELGADVTSLVLIDPSPPEDHGHWRGHVREVRRIRSRLSLATEEEREAEFAAVIGSGLFRAMGIAPSTCRDYSLFPQDVLGIWERQLHLLGAYDPGSYDGPVTLLTSRESGPARRDELVRDWRRLATGPFHCREVDGDHLSMMRPPAVTSAAAALRDVLTHRRGDQT</sequence>